<dbReference type="PANTHER" id="PTHR18901:SF38">
    <property type="entry name" value="PSEUDOURIDINE-5'-PHOSPHATASE"/>
    <property type="match status" value="1"/>
</dbReference>
<evidence type="ECO:0000313" key="2">
    <source>
        <dbReference type="Proteomes" id="UP001331761"/>
    </source>
</evidence>
<dbReference type="Pfam" id="PF13419">
    <property type="entry name" value="HAD_2"/>
    <property type="match status" value="1"/>
</dbReference>
<dbReference type="EMBL" id="WIXE01006024">
    <property type="protein sequence ID" value="KAK5981670.1"/>
    <property type="molecule type" value="Genomic_DNA"/>
</dbReference>
<comment type="caution">
    <text evidence="1">The sequence shown here is derived from an EMBL/GenBank/DDBJ whole genome shotgun (WGS) entry which is preliminary data.</text>
</comment>
<dbReference type="GO" id="GO:0016791">
    <property type="term" value="F:phosphatase activity"/>
    <property type="evidence" value="ECO:0007669"/>
    <property type="project" value="TreeGrafter"/>
</dbReference>
<protein>
    <submittedName>
        <fullName evidence="1">Pseudouridine-5'-monophosphatase</fullName>
    </submittedName>
</protein>
<proteinExistence type="predicted"/>
<keyword evidence="2" id="KW-1185">Reference proteome</keyword>
<gene>
    <name evidence="1" type="ORF">GCK32_017815</name>
</gene>
<reference evidence="1 2" key="1">
    <citation type="submission" date="2019-10" db="EMBL/GenBank/DDBJ databases">
        <title>Assembly and Annotation for the nematode Trichostrongylus colubriformis.</title>
        <authorList>
            <person name="Martin J."/>
        </authorList>
    </citation>
    <scope>NUCLEOTIDE SEQUENCE [LARGE SCALE GENOMIC DNA]</scope>
    <source>
        <strain evidence="1">G859</strain>
        <tissue evidence="1">Whole worm</tissue>
    </source>
</reference>
<dbReference type="SUPFAM" id="SSF56784">
    <property type="entry name" value="HAD-like"/>
    <property type="match status" value="1"/>
</dbReference>
<dbReference type="Gene3D" id="1.10.150.240">
    <property type="entry name" value="Putative phosphatase, domain 2"/>
    <property type="match status" value="1"/>
</dbReference>
<dbReference type="PANTHER" id="PTHR18901">
    <property type="entry name" value="2-DEOXYGLUCOSE-6-PHOSPHATE PHOSPHATASE 2"/>
    <property type="match status" value="1"/>
</dbReference>
<accession>A0AAN8G1X6</accession>
<organism evidence="1 2">
    <name type="scientific">Trichostrongylus colubriformis</name>
    <name type="common">Black scour worm</name>
    <dbReference type="NCBI Taxonomy" id="6319"/>
    <lineage>
        <taxon>Eukaryota</taxon>
        <taxon>Metazoa</taxon>
        <taxon>Ecdysozoa</taxon>
        <taxon>Nematoda</taxon>
        <taxon>Chromadorea</taxon>
        <taxon>Rhabditida</taxon>
        <taxon>Rhabditina</taxon>
        <taxon>Rhabditomorpha</taxon>
        <taxon>Strongyloidea</taxon>
        <taxon>Trichostrongylidae</taxon>
        <taxon>Trichostrongylus</taxon>
    </lineage>
</organism>
<dbReference type="Gene3D" id="3.40.50.1000">
    <property type="entry name" value="HAD superfamily/HAD-like"/>
    <property type="match status" value="1"/>
</dbReference>
<dbReference type="InterPro" id="IPR023198">
    <property type="entry name" value="PGP-like_dom2"/>
</dbReference>
<dbReference type="InterPro" id="IPR023214">
    <property type="entry name" value="HAD_sf"/>
</dbReference>
<evidence type="ECO:0000313" key="1">
    <source>
        <dbReference type="EMBL" id="KAK5981670.1"/>
    </source>
</evidence>
<sequence length="122" mass="14273">MPVTHVIFDFDGLLVDTEACYTIANQTMLRKFGREYTKELNAKMMGRKEDEAFTWLLKEVGIDDKITVKEYLAQYDVMLEGMFLKCKALPGAERLMFRWQFVLALEAQLLLRDVNLTRIGWI</sequence>
<dbReference type="AlphaFoldDB" id="A0AAN8G1X6"/>
<dbReference type="InterPro" id="IPR041492">
    <property type="entry name" value="HAD_2"/>
</dbReference>
<dbReference type="Proteomes" id="UP001331761">
    <property type="component" value="Unassembled WGS sequence"/>
</dbReference>
<dbReference type="InterPro" id="IPR036412">
    <property type="entry name" value="HAD-like_sf"/>
</dbReference>
<name>A0AAN8G1X6_TRICO</name>